<proteinExistence type="predicted"/>
<dbReference type="InterPro" id="IPR018062">
    <property type="entry name" value="HTH_AraC-typ_CS"/>
</dbReference>
<reference evidence="5 6" key="1">
    <citation type="submission" date="2021-03" db="EMBL/GenBank/DDBJ databases">
        <title>Genomic Encyclopedia of Type Strains, Phase IV (KMG-IV): sequencing the most valuable type-strain genomes for metagenomic binning, comparative biology and taxonomic classification.</title>
        <authorList>
            <person name="Goeker M."/>
        </authorList>
    </citation>
    <scope>NUCLEOTIDE SEQUENCE [LARGE SCALE GENOMIC DNA]</scope>
    <source>
        <strain evidence="5 6">DSM 101872</strain>
    </source>
</reference>
<accession>A0ABS4MHC4</accession>
<name>A0ABS4MHC4_9LACO</name>
<gene>
    <name evidence="5" type="ORF">J2Z60_002197</name>
</gene>
<dbReference type="RefSeq" id="WP_209687700.1">
    <property type="nucleotide sequence ID" value="NZ_JAGGLU010000028.1"/>
</dbReference>
<dbReference type="Pfam" id="PF12833">
    <property type="entry name" value="HTH_18"/>
    <property type="match status" value="1"/>
</dbReference>
<dbReference type="CDD" id="cd02208">
    <property type="entry name" value="cupin_RmlC-like"/>
    <property type="match status" value="1"/>
</dbReference>
<keyword evidence="1" id="KW-0805">Transcription regulation</keyword>
<dbReference type="InterPro" id="IPR009057">
    <property type="entry name" value="Homeodomain-like_sf"/>
</dbReference>
<dbReference type="PROSITE" id="PS00041">
    <property type="entry name" value="HTH_ARAC_FAMILY_1"/>
    <property type="match status" value="1"/>
</dbReference>
<dbReference type="Proteomes" id="UP001519292">
    <property type="component" value="Unassembled WGS sequence"/>
</dbReference>
<keyword evidence="2" id="KW-0238">DNA-binding</keyword>
<dbReference type="InterPro" id="IPR014710">
    <property type="entry name" value="RmlC-like_jellyroll"/>
</dbReference>
<dbReference type="SUPFAM" id="SSF46689">
    <property type="entry name" value="Homeodomain-like"/>
    <property type="match status" value="1"/>
</dbReference>
<dbReference type="InterPro" id="IPR018060">
    <property type="entry name" value="HTH_AraC"/>
</dbReference>
<sequence length="285" mass="33080">MTVIHEEVQNTPRLPFYFYDSTNPFVKEHWHQGIEINYLIEGNDLQFVLKGTTFHFNAGDIWIVNHNQVHSASSISKNKIHYVGLIIDDDFLLSEFPSSANWNLQLMGKSVNHNYQAYQKISELLINISKKVKQKITDPIRFEILADFFQIIAILDQYFNQPQDNSATLNSPLVNELITYINNHHRENVSASSISHKFGISQVTLNSQLKQSNYMSVGKYLNLTRLLDARQLLLNTNKPIAVIANEVGFSDSKVLNRNFKKWKNKTPSQYRNTYAKYHSKAYFQY</sequence>
<keyword evidence="3" id="KW-0804">Transcription</keyword>
<protein>
    <submittedName>
        <fullName evidence="5">YesN/AraC family two-component response regulator</fullName>
    </submittedName>
</protein>
<dbReference type="InterPro" id="IPR011051">
    <property type="entry name" value="RmlC_Cupin_sf"/>
</dbReference>
<evidence type="ECO:0000313" key="6">
    <source>
        <dbReference type="Proteomes" id="UP001519292"/>
    </source>
</evidence>
<evidence type="ECO:0000256" key="2">
    <source>
        <dbReference type="ARBA" id="ARBA00023125"/>
    </source>
</evidence>
<dbReference type="PANTHER" id="PTHR43280:SF28">
    <property type="entry name" value="HTH-TYPE TRANSCRIPTIONAL ACTIVATOR RHAS"/>
    <property type="match status" value="1"/>
</dbReference>
<evidence type="ECO:0000256" key="1">
    <source>
        <dbReference type="ARBA" id="ARBA00023015"/>
    </source>
</evidence>
<dbReference type="PROSITE" id="PS01124">
    <property type="entry name" value="HTH_ARAC_FAMILY_2"/>
    <property type="match status" value="1"/>
</dbReference>
<dbReference type="EMBL" id="JAGGLU010000028">
    <property type="protein sequence ID" value="MBP2058993.1"/>
    <property type="molecule type" value="Genomic_DNA"/>
</dbReference>
<feature type="domain" description="HTH araC/xylS-type" evidence="4">
    <location>
        <begin position="175"/>
        <end position="273"/>
    </location>
</feature>
<keyword evidence="6" id="KW-1185">Reference proteome</keyword>
<organism evidence="5 6">
    <name type="scientific">Lactobacillus colini</name>
    <dbReference type="NCBI Taxonomy" id="1819254"/>
    <lineage>
        <taxon>Bacteria</taxon>
        <taxon>Bacillati</taxon>
        <taxon>Bacillota</taxon>
        <taxon>Bacilli</taxon>
        <taxon>Lactobacillales</taxon>
        <taxon>Lactobacillaceae</taxon>
        <taxon>Lactobacillus</taxon>
    </lineage>
</organism>
<dbReference type="SMART" id="SM00342">
    <property type="entry name" value="HTH_ARAC"/>
    <property type="match status" value="1"/>
</dbReference>
<dbReference type="Gene3D" id="1.10.10.60">
    <property type="entry name" value="Homeodomain-like"/>
    <property type="match status" value="1"/>
</dbReference>
<evidence type="ECO:0000259" key="4">
    <source>
        <dbReference type="PROSITE" id="PS01124"/>
    </source>
</evidence>
<comment type="caution">
    <text evidence="5">The sequence shown here is derived from an EMBL/GenBank/DDBJ whole genome shotgun (WGS) entry which is preliminary data.</text>
</comment>
<dbReference type="InterPro" id="IPR003313">
    <property type="entry name" value="AraC-bd"/>
</dbReference>
<evidence type="ECO:0000256" key="3">
    <source>
        <dbReference type="ARBA" id="ARBA00023163"/>
    </source>
</evidence>
<evidence type="ECO:0000313" key="5">
    <source>
        <dbReference type="EMBL" id="MBP2058993.1"/>
    </source>
</evidence>
<dbReference type="PANTHER" id="PTHR43280">
    <property type="entry name" value="ARAC-FAMILY TRANSCRIPTIONAL REGULATOR"/>
    <property type="match status" value="1"/>
</dbReference>
<dbReference type="Gene3D" id="2.60.120.10">
    <property type="entry name" value="Jelly Rolls"/>
    <property type="match status" value="1"/>
</dbReference>
<dbReference type="Pfam" id="PF02311">
    <property type="entry name" value="AraC_binding"/>
    <property type="match status" value="1"/>
</dbReference>
<dbReference type="SUPFAM" id="SSF51182">
    <property type="entry name" value="RmlC-like cupins"/>
    <property type="match status" value="1"/>
</dbReference>